<comment type="caution">
    <text evidence="1">The sequence shown here is derived from an EMBL/GenBank/DDBJ whole genome shotgun (WGS) entry which is preliminary data.</text>
</comment>
<evidence type="ECO:0000313" key="2">
    <source>
        <dbReference type="Proteomes" id="UP001143910"/>
    </source>
</evidence>
<dbReference type="Proteomes" id="UP001143910">
    <property type="component" value="Unassembled WGS sequence"/>
</dbReference>
<name>A0ACC1MC09_9HYPO</name>
<dbReference type="EMBL" id="JANJQO010003461">
    <property type="protein sequence ID" value="KAJ2959761.1"/>
    <property type="molecule type" value="Genomic_DNA"/>
</dbReference>
<evidence type="ECO:0000313" key="1">
    <source>
        <dbReference type="EMBL" id="KAJ2959761.1"/>
    </source>
</evidence>
<protein>
    <submittedName>
        <fullName evidence="1">Uncharacterized protein</fullName>
    </submittedName>
</protein>
<gene>
    <name evidence="1" type="ORF">NQ176_g11097</name>
</gene>
<reference evidence="1" key="1">
    <citation type="submission" date="2022-08" db="EMBL/GenBank/DDBJ databases">
        <title>Genome Sequence of Lecanicillium fungicola.</title>
        <authorList>
            <person name="Buettner E."/>
        </authorList>
    </citation>
    <scope>NUCLEOTIDE SEQUENCE</scope>
    <source>
        <strain evidence="1">Babe33</strain>
    </source>
</reference>
<organism evidence="1 2">
    <name type="scientific">Zarea fungicola</name>
    <dbReference type="NCBI Taxonomy" id="93591"/>
    <lineage>
        <taxon>Eukaryota</taxon>
        <taxon>Fungi</taxon>
        <taxon>Dikarya</taxon>
        <taxon>Ascomycota</taxon>
        <taxon>Pezizomycotina</taxon>
        <taxon>Sordariomycetes</taxon>
        <taxon>Hypocreomycetidae</taxon>
        <taxon>Hypocreales</taxon>
        <taxon>Cordycipitaceae</taxon>
        <taxon>Zarea</taxon>
    </lineage>
</organism>
<proteinExistence type="predicted"/>
<sequence length="120" mass="13235">MKFFVPVALALFGTALAAPVGTDSVDQQANRNPDILYFMPVGWGKRSEENAAGEVKRANGNPDILYFNSAGWGKRSEENAVFEAKRADGNPDILYFMPVGWGKRSEENAGEAKRSEDEDY</sequence>
<accession>A0ACC1MC09</accession>
<keyword evidence="2" id="KW-1185">Reference proteome</keyword>